<feature type="chain" id="PRO_5045683247" evidence="2">
    <location>
        <begin position="23"/>
        <end position="564"/>
    </location>
</feature>
<evidence type="ECO:0000313" key="3">
    <source>
        <dbReference type="EMBL" id="MDI4649713.1"/>
    </source>
</evidence>
<evidence type="ECO:0000256" key="2">
    <source>
        <dbReference type="SAM" id="SignalP"/>
    </source>
</evidence>
<feature type="region of interest" description="Disordered" evidence="1">
    <location>
        <begin position="28"/>
        <end position="55"/>
    </location>
</feature>
<gene>
    <name evidence="3" type="ORF">KB449_32595</name>
</gene>
<sequence length="564" mass="62594">MKKRKHYAAMAAAVAACTLLSACSGNGNEPKQAAPSSGAAATASGAASAKPSGGDMGAPVKELSYPDAFPAVPKAVDSASYAYDDLSKKYDLDVMVAGAFNQPVPEDKIKSYLEKQFNVSLTFSSMNGEDLKNAVTVRYASGDEPDLVMFPFKDVALSLYNSGQLLDAREMLPYMPQTMQYVTKDYANWATVDGNMIGIPRYPVFPDNWGYFIRQDWLQKLGMSAPTNEDELYAYAKAVAEKDPDGNNKADTWLMATAGGGNGWSMMDALKTMYGHPSWNVADGKINHPMLDGTTKRFLQFVKKLYDEKLLAPDWYTIGWEPFKAYSLNDQIGMVWYPGWNIVDEQYNAKKKDAAAVKLWEPLQPLKSSDGKGGMYGPGGNPGGLFIVSKKVASDPGKMKRIAHLIDSMIYPNVNYWAVSQGGGPEIFPDDSRVQVNDDGTNVFFIKDTHIQKAKPEYQSLADWQFFGYTLIWQVYDDEPVGVTGSKFNQQIVAMPRYKNYDMYLTLDGPTVTKLNDFQNKNEISFVLGKKSFDDWDKYVEDWKKAGGQKLIDSAAEQLKVEKQ</sequence>
<dbReference type="RefSeq" id="WP_282912323.1">
    <property type="nucleotide sequence ID" value="NZ_JAGRPV010000001.1"/>
</dbReference>
<dbReference type="InterPro" id="IPR050490">
    <property type="entry name" value="Bact_solute-bd_prot1"/>
</dbReference>
<accession>A0ABT6TSA8</accession>
<keyword evidence="4" id="KW-1185">Reference proteome</keyword>
<dbReference type="EMBL" id="JAGRPV010000001">
    <property type="protein sequence ID" value="MDI4649713.1"/>
    <property type="molecule type" value="Genomic_DNA"/>
</dbReference>
<feature type="compositionally biased region" description="Low complexity" evidence="1">
    <location>
        <begin position="33"/>
        <end position="53"/>
    </location>
</feature>
<comment type="caution">
    <text evidence="3">The sequence shown here is derived from an EMBL/GenBank/DDBJ whole genome shotgun (WGS) entry which is preliminary data.</text>
</comment>
<evidence type="ECO:0000256" key="1">
    <source>
        <dbReference type="SAM" id="MobiDB-lite"/>
    </source>
</evidence>
<name>A0ABT6TSA8_9BACL</name>
<feature type="signal peptide" evidence="2">
    <location>
        <begin position="1"/>
        <end position="22"/>
    </location>
</feature>
<dbReference type="Proteomes" id="UP001161691">
    <property type="component" value="Unassembled WGS sequence"/>
</dbReference>
<evidence type="ECO:0000313" key="4">
    <source>
        <dbReference type="Proteomes" id="UP001161691"/>
    </source>
</evidence>
<dbReference type="PROSITE" id="PS51257">
    <property type="entry name" value="PROKAR_LIPOPROTEIN"/>
    <property type="match status" value="1"/>
</dbReference>
<dbReference type="PANTHER" id="PTHR43649">
    <property type="entry name" value="ARABINOSE-BINDING PROTEIN-RELATED"/>
    <property type="match status" value="1"/>
</dbReference>
<dbReference type="SUPFAM" id="SSF53850">
    <property type="entry name" value="Periplasmic binding protein-like II"/>
    <property type="match status" value="1"/>
</dbReference>
<dbReference type="PANTHER" id="PTHR43649:SF12">
    <property type="entry name" value="DIACETYLCHITOBIOSE BINDING PROTEIN DASA"/>
    <property type="match status" value="1"/>
</dbReference>
<organism evidence="3 4">
    <name type="scientific">Cohnella hashimotonis</name>
    <dbReference type="NCBI Taxonomy" id="2826895"/>
    <lineage>
        <taxon>Bacteria</taxon>
        <taxon>Bacillati</taxon>
        <taxon>Bacillota</taxon>
        <taxon>Bacilli</taxon>
        <taxon>Bacillales</taxon>
        <taxon>Paenibacillaceae</taxon>
        <taxon>Cohnella</taxon>
    </lineage>
</organism>
<keyword evidence="2" id="KW-0732">Signal</keyword>
<protein>
    <submittedName>
        <fullName evidence="3">Extracellular solute-binding protein</fullName>
    </submittedName>
</protein>
<dbReference type="Gene3D" id="3.40.190.10">
    <property type="entry name" value="Periplasmic binding protein-like II"/>
    <property type="match status" value="2"/>
</dbReference>
<reference evidence="3" key="1">
    <citation type="submission" date="2023-04" db="EMBL/GenBank/DDBJ databases">
        <title>Comparative genomic analysis of Cohnella hashimotonis sp. nov., isolated from the International Space Station.</title>
        <authorList>
            <person name="Venkateswaran K."/>
            <person name="Simpson A."/>
        </authorList>
    </citation>
    <scope>NUCLEOTIDE SEQUENCE</scope>
    <source>
        <strain evidence="3">F6_2S_P_1</strain>
    </source>
</reference>
<proteinExistence type="predicted"/>